<dbReference type="Proteomes" id="UP000181901">
    <property type="component" value="Unassembled WGS sequence"/>
</dbReference>
<dbReference type="EMBL" id="LKAQ01000005">
    <property type="protein sequence ID" value="OIQ48905.1"/>
    <property type="molecule type" value="Genomic_DNA"/>
</dbReference>
<organism evidence="2 3">
    <name type="scientific">Pseudodesulfovibrio hydrargyri</name>
    <dbReference type="NCBI Taxonomy" id="2125990"/>
    <lineage>
        <taxon>Bacteria</taxon>
        <taxon>Pseudomonadati</taxon>
        <taxon>Thermodesulfobacteriota</taxon>
        <taxon>Desulfovibrionia</taxon>
        <taxon>Desulfovibrionales</taxon>
        <taxon>Desulfovibrionaceae</taxon>
    </lineage>
</organism>
<protein>
    <recommendedName>
        <fullName evidence="1">Spore protein YkvP/CgeB glycosyl transferase-like domain-containing protein</fullName>
    </recommendedName>
</protein>
<dbReference type="Pfam" id="PF13524">
    <property type="entry name" value="Glyco_trans_1_2"/>
    <property type="match status" value="1"/>
</dbReference>
<dbReference type="AlphaFoldDB" id="A0A1J5NAY0"/>
<keyword evidence="3" id="KW-1185">Reference proteome</keyword>
<reference evidence="2 3" key="1">
    <citation type="submission" date="2015-09" db="EMBL/GenBank/DDBJ databases">
        <title>Genome of Desulfovibrio dechloracetivorans BerOc1, a mercury methylating strain isolated from highly hydrocarbons and metals contaminated coastal sediments.</title>
        <authorList>
            <person name="Goni Urriza M."/>
            <person name="Gassie C."/>
            <person name="Bouchez O."/>
            <person name="Klopp C."/>
            <person name="Ranchou-Peyruse A."/>
            <person name="Remy G."/>
        </authorList>
    </citation>
    <scope>NUCLEOTIDE SEQUENCE [LARGE SCALE GENOMIC DNA]</scope>
    <source>
        <strain evidence="2 3">BerOc1</strain>
    </source>
</reference>
<comment type="caution">
    <text evidence="2">The sequence shown here is derived from an EMBL/GenBank/DDBJ whole genome shotgun (WGS) entry which is preliminary data.</text>
</comment>
<name>A0A1J5NAY0_9BACT</name>
<proteinExistence type="predicted"/>
<dbReference type="Gene3D" id="3.40.50.2000">
    <property type="entry name" value="Glycogen Phosphorylase B"/>
    <property type="match status" value="1"/>
</dbReference>
<gene>
    <name evidence="2" type="ORF">BerOc1_03658</name>
</gene>
<evidence type="ECO:0000259" key="1">
    <source>
        <dbReference type="Pfam" id="PF13524"/>
    </source>
</evidence>
<dbReference type="RefSeq" id="WP_071547332.1">
    <property type="nucleotide sequence ID" value="NZ_LKAQ01000005.1"/>
</dbReference>
<dbReference type="InterPro" id="IPR055259">
    <property type="entry name" value="YkvP/CgeB_Glyco_trans-like"/>
</dbReference>
<accession>A0A1J5NAY0</accession>
<dbReference type="OrthoDB" id="9800484at2"/>
<feature type="domain" description="Spore protein YkvP/CgeB glycosyl transferase-like" evidence="1">
    <location>
        <begin position="167"/>
        <end position="280"/>
    </location>
</feature>
<evidence type="ECO:0000313" key="3">
    <source>
        <dbReference type="Proteomes" id="UP000181901"/>
    </source>
</evidence>
<evidence type="ECO:0000313" key="2">
    <source>
        <dbReference type="EMBL" id="OIQ48905.1"/>
    </source>
</evidence>
<dbReference type="SUPFAM" id="SSF53756">
    <property type="entry name" value="UDP-Glycosyltransferase/glycogen phosphorylase"/>
    <property type="match status" value="1"/>
</dbReference>
<sequence>MRILNLDGHYFVRPFKEMGHEVLWLGTDPGCEVRLETVISLADLMRLLGERAFTPDLVVWSDMCRPPSVIGIESLPAVTVGFSIDQYCNPWHMAYAAAFDLMLVAQKDYLPLFEQEQLGNRLEWFPLFCNPFRDTDQGLERDVPVSFVGTVEGSINKRRKLFLDDFRKRHPLFVTQGDFVPIFNRSRIVLNQSAAGELNFRVFEAMACGAALLTEDVGNGLGDLFTDGEDVLLYPRGDAAGAAERARRALADGSAEAVAANGRREVAARHSSTVRAAHIVKRAEQLLARGTTWRKQQQTLVRRRMANAYNVLATDDQLPLNRELRAFYQQVGKMTLDAAGS</sequence>